<gene>
    <name evidence="2" type="ORF">GCM10010218_12710</name>
</gene>
<dbReference type="RefSeq" id="WP_190128429.1">
    <property type="nucleotide sequence ID" value="NZ_BNBD01000002.1"/>
</dbReference>
<reference evidence="2" key="2">
    <citation type="submission" date="2020-09" db="EMBL/GenBank/DDBJ databases">
        <authorList>
            <person name="Sun Q."/>
            <person name="Ohkuma M."/>
        </authorList>
    </citation>
    <scope>NUCLEOTIDE SEQUENCE</scope>
    <source>
        <strain evidence="2">JCM 4059</strain>
    </source>
</reference>
<dbReference type="AlphaFoldDB" id="A0A919EBC2"/>
<protein>
    <recommendedName>
        <fullName evidence="1">Endonuclease/exonuclease/phosphatase domain-containing protein</fullName>
    </recommendedName>
</protein>
<proteinExistence type="predicted"/>
<accession>A0A919EBC2</accession>
<dbReference type="Proteomes" id="UP000638313">
    <property type="component" value="Unassembled WGS sequence"/>
</dbReference>
<dbReference type="Pfam" id="PF03372">
    <property type="entry name" value="Exo_endo_phos"/>
    <property type="match status" value="1"/>
</dbReference>
<keyword evidence="3" id="KW-1185">Reference proteome</keyword>
<name>A0A919EBC2_9ACTN</name>
<dbReference type="InterPro" id="IPR005135">
    <property type="entry name" value="Endo/exonuclease/phosphatase"/>
</dbReference>
<evidence type="ECO:0000313" key="3">
    <source>
        <dbReference type="Proteomes" id="UP000638313"/>
    </source>
</evidence>
<reference evidence="2" key="1">
    <citation type="journal article" date="2014" name="Int. J. Syst. Evol. Microbiol.">
        <title>Complete genome sequence of Corynebacterium casei LMG S-19264T (=DSM 44701T), isolated from a smear-ripened cheese.</title>
        <authorList>
            <consortium name="US DOE Joint Genome Institute (JGI-PGF)"/>
            <person name="Walter F."/>
            <person name="Albersmeier A."/>
            <person name="Kalinowski J."/>
            <person name="Ruckert C."/>
        </authorList>
    </citation>
    <scope>NUCLEOTIDE SEQUENCE</scope>
    <source>
        <strain evidence="2">JCM 4059</strain>
    </source>
</reference>
<dbReference type="EMBL" id="BNBD01000002">
    <property type="protein sequence ID" value="GHF33093.1"/>
    <property type="molecule type" value="Genomic_DNA"/>
</dbReference>
<sequence>MTVIKVVTFNTLFGGHDDFGLGAGNRWDGQIAFLKGLQPDILALQECNFWDLLGNRRMYQTLNALEMGSAFLAYANETTSGHRFHSVIMLSSRIRVAAQGADRDRFHHVMGWANLLLPGVDGQVELRNLHLDPFDPRNRAREVAPLEVLAAPGRRALVVGDINSIGAGYAEPDWTCLPPHLLNGHLRSPGQQEVSDREAVELLARAGFADASAPFGQDTAATAAFGNGDVPRRQDLILESPDMAVAQVSYQVHMEPVDKELSDHAAVSADYDLSRLTQAV</sequence>
<dbReference type="SUPFAM" id="SSF56219">
    <property type="entry name" value="DNase I-like"/>
    <property type="match status" value="1"/>
</dbReference>
<evidence type="ECO:0000259" key="1">
    <source>
        <dbReference type="Pfam" id="PF03372"/>
    </source>
</evidence>
<evidence type="ECO:0000313" key="2">
    <source>
        <dbReference type="EMBL" id="GHF33093.1"/>
    </source>
</evidence>
<organism evidence="2 3">
    <name type="scientific">Streptomyces mashuensis</name>
    <dbReference type="NCBI Taxonomy" id="33904"/>
    <lineage>
        <taxon>Bacteria</taxon>
        <taxon>Bacillati</taxon>
        <taxon>Actinomycetota</taxon>
        <taxon>Actinomycetes</taxon>
        <taxon>Kitasatosporales</taxon>
        <taxon>Streptomycetaceae</taxon>
        <taxon>Streptomyces</taxon>
    </lineage>
</organism>
<dbReference type="GO" id="GO:0003824">
    <property type="term" value="F:catalytic activity"/>
    <property type="evidence" value="ECO:0007669"/>
    <property type="project" value="InterPro"/>
</dbReference>
<dbReference type="InterPro" id="IPR036691">
    <property type="entry name" value="Endo/exonu/phosph_ase_sf"/>
</dbReference>
<feature type="domain" description="Endonuclease/exonuclease/phosphatase" evidence="1">
    <location>
        <begin position="8"/>
        <end position="264"/>
    </location>
</feature>
<dbReference type="Gene3D" id="3.60.10.10">
    <property type="entry name" value="Endonuclease/exonuclease/phosphatase"/>
    <property type="match status" value="1"/>
</dbReference>
<comment type="caution">
    <text evidence="2">The sequence shown here is derived from an EMBL/GenBank/DDBJ whole genome shotgun (WGS) entry which is preliminary data.</text>
</comment>